<keyword evidence="3" id="KW-0949">S-adenosyl-L-methionine</keyword>
<proteinExistence type="predicted"/>
<keyword evidence="6" id="KW-1185">Reference proteome</keyword>
<protein>
    <submittedName>
        <fullName evidence="5">S-adenosyl-L-methionine-dependent methyltransferase</fullName>
    </submittedName>
</protein>
<dbReference type="EMBL" id="MCFA01000158">
    <property type="protein sequence ID" value="ORY02356.1"/>
    <property type="molecule type" value="Genomic_DNA"/>
</dbReference>
<dbReference type="PROSITE" id="PS51683">
    <property type="entry name" value="SAM_OMT_II"/>
    <property type="match status" value="1"/>
</dbReference>
<evidence type="ECO:0000256" key="2">
    <source>
        <dbReference type="ARBA" id="ARBA00022679"/>
    </source>
</evidence>
<dbReference type="SUPFAM" id="SSF46785">
    <property type="entry name" value="Winged helix' DNA-binding domain"/>
    <property type="match status" value="1"/>
</dbReference>
<dbReference type="Gene3D" id="3.40.50.150">
    <property type="entry name" value="Vaccinia Virus protein VP39"/>
    <property type="match status" value="1"/>
</dbReference>
<keyword evidence="1 5" id="KW-0489">Methyltransferase</keyword>
<evidence type="ECO:0000256" key="3">
    <source>
        <dbReference type="ARBA" id="ARBA00022691"/>
    </source>
</evidence>
<evidence type="ECO:0000259" key="4">
    <source>
        <dbReference type="Pfam" id="PF00891"/>
    </source>
</evidence>
<name>A0A1Y1YWP1_9PLEO</name>
<dbReference type="SUPFAM" id="SSF53335">
    <property type="entry name" value="S-adenosyl-L-methionine-dependent methyltransferases"/>
    <property type="match status" value="1"/>
</dbReference>
<dbReference type="GO" id="GO:0032259">
    <property type="term" value="P:methylation"/>
    <property type="evidence" value="ECO:0007669"/>
    <property type="project" value="UniProtKB-KW"/>
</dbReference>
<accession>A0A1Y1YWP1</accession>
<dbReference type="InterPro" id="IPR016461">
    <property type="entry name" value="COMT-like"/>
</dbReference>
<dbReference type="GO" id="GO:0008171">
    <property type="term" value="F:O-methyltransferase activity"/>
    <property type="evidence" value="ECO:0007669"/>
    <property type="project" value="InterPro"/>
</dbReference>
<sequence length="413" mass="46014">MASSRLFKLATAILENASIIDATLAAEGELGPSFEPSSQTVFPPELTVPRDVVLDSTQELHDLLLAPMSLLQRKGSHNNMSCMKAICRYDIVNCFEPGQTITFENLAKASGLAEKPLKHLLRHAMTMRIFSEPEKGLVAHTAASAIIRDPNCMTWLTSGTEDLWPSSVKLVDAFSKWPGSQEPNHTGWNIAHNVQEPLYQKLATDPKFATRFGVSMTAMISNNPAFDPIHLHNSFDWASLESVVDVGGSHGSVAVSLATTYNNLRLVSQDLDNTIQSAPPISDELHGRVDLMSHDFFTEQPVRADAYLFRWIFHNWPDKYSIKILQALIPALKSGARILVQDGCLPEPGVLPNWREKDLRDMDLLMNAYFNSWERDAEEWQDLFAQADPRFKFIGITQPRGSALALIEVSWSG</sequence>
<dbReference type="AlphaFoldDB" id="A0A1Y1YWP1"/>
<dbReference type="PANTHER" id="PTHR43712:SF12">
    <property type="entry name" value="STERIGMATOCYSTIN 8-O-METHYLTRANSFERASE"/>
    <property type="match status" value="1"/>
</dbReference>
<organism evidence="5 6">
    <name type="scientific">Clohesyomyces aquaticus</name>
    <dbReference type="NCBI Taxonomy" id="1231657"/>
    <lineage>
        <taxon>Eukaryota</taxon>
        <taxon>Fungi</taxon>
        <taxon>Dikarya</taxon>
        <taxon>Ascomycota</taxon>
        <taxon>Pezizomycotina</taxon>
        <taxon>Dothideomycetes</taxon>
        <taxon>Pleosporomycetidae</taxon>
        <taxon>Pleosporales</taxon>
        <taxon>Lindgomycetaceae</taxon>
        <taxon>Clohesyomyces</taxon>
    </lineage>
</organism>
<dbReference type="InterPro" id="IPR001077">
    <property type="entry name" value="COMT_C"/>
</dbReference>
<dbReference type="InterPro" id="IPR029063">
    <property type="entry name" value="SAM-dependent_MTases_sf"/>
</dbReference>
<evidence type="ECO:0000313" key="6">
    <source>
        <dbReference type="Proteomes" id="UP000193144"/>
    </source>
</evidence>
<reference evidence="5 6" key="1">
    <citation type="submission" date="2016-07" db="EMBL/GenBank/DDBJ databases">
        <title>Pervasive Adenine N6-methylation of Active Genes in Fungi.</title>
        <authorList>
            <consortium name="DOE Joint Genome Institute"/>
            <person name="Mondo S.J."/>
            <person name="Dannebaum R.O."/>
            <person name="Kuo R.C."/>
            <person name="Labutti K."/>
            <person name="Haridas S."/>
            <person name="Kuo A."/>
            <person name="Salamov A."/>
            <person name="Ahrendt S.R."/>
            <person name="Lipzen A."/>
            <person name="Sullivan W."/>
            <person name="Andreopoulos W.B."/>
            <person name="Clum A."/>
            <person name="Lindquist E."/>
            <person name="Daum C."/>
            <person name="Ramamoorthy G.K."/>
            <person name="Gryganskyi A."/>
            <person name="Culley D."/>
            <person name="Magnuson J.K."/>
            <person name="James T.Y."/>
            <person name="O'Malley M.A."/>
            <person name="Stajich J.E."/>
            <person name="Spatafora J.W."/>
            <person name="Visel A."/>
            <person name="Grigoriev I.V."/>
        </authorList>
    </citation>
    <scope>NUCLEOTIDE SEQUENCE [LARGE SCALE GENOMIC DNA]</scope>
    <source>
        <strain evidence="5 6">CBS 115471</strain>
    </source>
</reference>
<gene>
    <name evidence="5" type="ORF">BCR34DRAFT_493224</name>
</gene>
<dbReference type="Gene3D" id="1.10.10.10">
    <property type="entry name" value="Winged helix-like DNA-binding domain superfamily/Winged helix DNA-binding domain"/>
    <property type="match status" value="1"/>
</dbReference>
<dbReference type="PANTHER" id="PTHR43712">
    <property type="entry name" value="PUTATIVE (AFU_ORTHOLOGUE AFUA_4G14580)-RELATED"/>
    <property type="match status" value="1"/>
</dbReference>
<keyword evidence="2 5" id="KW-0808">Transferase</keyword>
<comment type="caution">
    <text evidence="5">The sequence shown here is derived from an EMBL/GenBank/DDBJ whole genome shotgun (WGS) entry which is preliminary data.</text>
</comment>
<dbReference type="InterPro" id="IPR036388">
    <property type="entry name" value="WH-like_DNA-bd_sf"/>
</dbReference>
<feature type="domain" description="O-methyltransferase C-terminal" evidence="4">
    <location>
        <begin position="186"/>
        <end position="387"/>
    </location>
</feature>
<evidence type="ECO:0000313" key="5">
    <source>
        <dbReference type="EMBL" id="ORY02356.1"/>
    </source>
</evidence>
<evidence type="ECO:0000256" key="1">
    <source>
        <dbReference type="ARBA" id="ARBA00022603"/>
    </source>
</evidence>
<dbReference type="OrthoDB" id="1606438at2759"/>
<dbReference type="Proteomes" id="UP000193144">
    <property type="component" value="Unassembled WGS sequence"/>
</dbReference>
<dbReference type="InterPro" id="IPR036390">
    <property type="entry name" value="WH_DNA-bd_sf"/>
</dbReference>
<dbReference type="Pfam" id="PF00891">
    <property type="entry name" value="Methyltransf_2"/>
    <property type="match status" value="1"/>
</dbReference>